<feature type="transmembrane region" description="Helical" evidence="7">
    <location>
        <begin position="228"/>
        <end position="247"/>
    </location>
</feature>
<feature type="transmembrane region" description="Helical" evidence="7">
    <location>
        <begin position="40"/>
        <end position="61"/>
    </location>
</feature>
<dbReference type="EMBL" id="JADMLG010000001">
    <property type="protein sequence ID" value="MBH0775313.1"/>
    <property type="molecule type" value="Genomic_DNA"/>
</dbReference>
<dbReference type="GO" id="GO:0000041">
    <property type="term" value="P:transition metal ion transport"/>
    <property type="evidence" value="ECO:0007669"/>
    <property type="project" value="InterPro"/>
</dbReference>
<evidence type="ECO:0000256" key="4">
    <source>
        <dbReference type="ARBA" id="ARBA00022692"/>
    </source>
</evidence>
<proteinExistence type="predicted"/>
<protein>
    <submittedName>
        <fullName evidence="9">Energy-coupling factor ABC transporter permease</fullName>
    </submittedName>
</protein>
<keyword evidence="4 7" id="KW-0812">Transmembrane</keyword>
<feature type="transmembrane region" description="Helical" evidence="7">
    <location>
        <begin position="103"/>
        <end position="125"/>
    </location>
</feature>
<evidence type="ECO:0000256" key="7">
    <source>
        <dbReference type="SAM" id="Phobius"/>
    </source>
</evidence>
<evidence type="ECO:0000256" key="5">
    <source>
        <dbReference type="ARBA" id="ARBA00022989"/>
    </source>
</evidence>
<dbReference type="InterPro" id="IPR002751">
    <property type="entry name" value="CbiM/NikMN"/>
</dbReference>
<dbReference type="Pfam" id="PF01891">
    <property type="entry name" value="CbiM"/>
    <property type="match status" value="1"/>
</dbReference>
<dbReference type="GO" id="GO:0005886">
    <property type="term" value="C:plasma membrane"/>
    <property type="evidence" value="ECO:0007669"/>
    <property type="project" value="UniProtKB-SubCell"/>
</dbReference>
<keyword evidence="2" id="KW-0813">Transport</keyword>
<sequence length="342" mass="34310">MHMSDGIVDAPTSAVFAVVAVAGIGVAARRARADLDERAAPMAGLVAAFVFAAQMVNFPILPGVSGHLLGGTLAALLVGPYVGALCVAVVLVVQALLFADGGLTALGTNITNMALIGVAAGYLIARVLLPVARRGGIGVIVFAAALLGTVCAALGFVAEYAIGGAAGSTVGAVTWYMLGTHSLIGIGEGLVTAITVVAVVNARPDLVYLLREADRGAVRRPLLSANRFLLGFAAIALLIAGLLSYAASSQPDGLDATTQRGCTVVEGTGELEGECIARSAREHALSNSPLADYTVDGDDRLTGIAGVLGATAVFAVLFAVVRTIRAGWASRASAAGSSTESA</sequence>
<evidence type="ECO:0000256" key="2">
    <source>
        <dbReference type="ARBA" id="ARBA00022448"/>
    </source>
</evidence>
<accession>A0A931N2A7</accession>
<evidence type="ECO:0000313" key="10">
    <source>
        <dbReference type="Proteomes" id="UP000655751"/>
    </source>
</evidence>
<dbReference type="Proteomes" id="UP000655751">
    <property type="component" value="Unassembled WGS sequence"/>
</dbReference>
<gene>
    <name evidence="9" type="ORF">IT779_03315</name>
</gene>
<name>A0A931N2A7_9NOCA</name>
<feature type="transmembrane region" description="Helical" evidence="7">
    <location>
        <begin position="73"/>
        <end position="97"/>
    </location>
</feature>
<reference evidence="9" key="1">
    <citation type="submission" date="2020-11" db="EMBL/GenBank/DDBJ databases">
        <title>Nocardia NEAU-351.nov., a novel actinomycete isolated from the cow dung.</title>
        <authorList>
            <person name="Zhang X."/>
        </authorList>
    </citation>
    <scope>NUCLEOTIDE SEQUENCE</scope>
    <source>
        <strain evidence="9">NEAU-351</strain>
    </source>
</reference>
<evidence type="ECO:0000259" key="8">
    <source>
        <dbReference type="Pfam" id="PF13190"/>
    </source>
</evidence>
<keyword evidence="3" id="KW-1003">Cell membrane</keyword>
<comment type="subcellular location">
    <subcellularLocation>
        <location evidence="1">Cell membrane</location>
        <topology evidence="1">Multi-pass membrane protein</topology>
    </subcellularLocation>
</comment>
<evidence type="ECO:0000313" key="9">
    <source>
        <dbReference type="EMBL" id="MBH0775313.1"/>
    </source>
</evidence>
<evidence type="ECO:0000256" key="3">
    <source>
        <dbReference type="ARBA" id="ARBA00022475"/>
    </source>
</evidence>
<evidence type="ECO:0000256" key="6">
    <source>
        <dbReference type="ARBA" id="ARBA00023136"/>
    </source>
</evidence>
<keyword evidence="5 7" id="KW-1133">Transmembrane helix</keyword>
<feature type="transmembrane region" description="Helical" evidence="7">
    <location>
        <begin position="301"/>
        <end position="321"/>
    </location>
</feature>
<feature type="domain" description="PDGLE" evidence="8">
    <location>
        <begin position="227"/>
        <end position="325"/>
    </location>
</feature>
<dbReference type="PANTHER" id="PTHR34229">
    <property type="entry name" value="METAL TRANSPORT PROTEIN HI_1621-RELATED"/>
    <property type="match status" value="1"/>
</dbReference>
<feature type="transmembrane region" description="Helical" evidence="7">
    <location>
        <begin position="7"/>
        <end position="28"/>
    </location>
</feature>
<dbReference type="PANTHER" id="PTHR34229:SF1">
    <property type="entry name" value="METAL TRANSPORT PROTEIN HI_1621-RELATED"/>
    <property type="match status" value="1"/>
</dbReference>
<dbReference type="Pfam" id="PF13190">
    <property type="entry name" value="PDGLE"/>
    <property type="match status" value="1"/>
</dbReference>
<comment type="caution">
    <text evidence="9">The sequence shown here is derived from an EMBL/GenBank/DDBJ whole genome shotgun (WGS) entry which is preliminary data.</text>
</comment>
<keyword evidence="10" id="KW-1185">Reference proteome</keyword>
<dbReference type="InterPro" id="IPR025937">
    <property type="entry name" value="PDGLE_dom"/>
</dbReference>
<organism evidence="9 10">
    <name type="scientific">Nocardia bovistercoris</name>
    <dbReference type="NCBI Taxonomy" id="2785916"/>
    <lineage>
        <taxon>Bacteria</taxon>
        <taxon>Bacillati</taxon>
        <taxon>Actinomycetota</taxon>
        <taxon>Actinomycetes</taxon>
        <taxon>Mycobacteriales</taxon>
        <taxon>Nocardiaceae</taxon>
        <taxon>Nocardia</taxon>
    </lineage>
</organism>
<feature type="transmembrane region" description="Helical" evidence="7">
    <location>
        <begin position="182"/>
        <end position="202"/>
    </location>
</feature>
<dbReference type="AlphaFoldDB" id="A0A931N2A7"/>
<feature type="transmembrane region" description="Helical" evidence="7">
    <location>
        <begin position="137"/>
        <end position="162"/>
    </location>
</feature>
<keyword evidence="6 7" id="KW-0472">Membrane</keyword>
<evidence type="ECO:0000256" key="1">
    <source>
        <dbReference type="ARBA" id="ARBA00004651"/>
    </source>
</evidence>
<dbReference type="Gene3D" id="1.10.1760.20">
    <property type="match status" value="1"/>
</dbReference>